<feature type="compositionally biased region" description="Polar residues" evidence="6">
    <location>
        <begin position="503"/>
        <end position="519"/>
    </location>
</feature>
<dbReference type="PROSITE" id="PS51194">
    <property type="entry name" value="HELICASE_CTER"/>
    <property type="match status" value="1"/>
</dbReference>
<evidence type="ECO:0000256" key="3">
    <source>
        <dbReference type="ARBA" id="ARBA00022801"/>
    </source>
</evidence>
<dbReference type="GO" id="GO:0005524">
    <property type="term" value="F:ATP binding"/>
    <property type="evidence" value="ECO:0007669"/>
    <property type="project" value="UniProtKB-KW"/>
</dbReference>
<accession>A0A098VW41</accession>
<dbReference type="SUPFAM" id="SSF52540">
    <property type="entry name" value="P-loop containing nucleoside triphosphate hydrolases"/>
    <property type="match status" value="1"/>
</dbReference>
<dbReference type="InterPro" id="IPR050699">
    <property type="entry name" value="RNA-DNA_Helicase"/>
</dbReference>
<feature type="domain" description="Helicase ATP-binding" evidence="7">
    <location>
        <begin position="240"/>
        <end position="448"/>
    </location>
</feature>
<dbReference type="VEuPathDB" id="MicrosporidiaDB:DI09_23p110"/>
<dbReference type="InterPro" id="IPR016438">
    <property type="entry name" value="SKI2-like"/>
</dbReference>
<proteinExistence type="inferred from homology"/>
<dbReference type="Pfam" id="PF08148">
    <property type="entry name" value="DSHCT"/>
    <property type="match status" value="1"/>
</dbReference>
<keyword evidence="5" id="KW-0067">ATP-binding</keyword>
<sequence length="1243" mass="137300">MGADSKLPDPDLTVFLQIKLDLASSRDGYGDEIYDVSSFQEKVACGYSKLISHGNWPCITFPDIDWSERKTEVTLKHDNATVQPSSFSEDVFGGASYCEWDLPWLTGYLDDFDGIHTLSLDFVKEQKKELSPTINADPSPSLPLENDVTKPHVGAFEELYYPEIDAVVEGVLANASSPSSIERLEYHRKTTMISSSSYTQFGAPKNTWAIPVSLTDPVEPIANPILTFPFELDSFQKQSIYHLEQGHSIFVAAHTSAGKTVVAEYAASLALSKLSRAIYTSPIKALSNQKYREFSRRFCGKAKKNSTCKDASLQDGITEDLENMDLDPGLARDVEASLAYSSSFRQRNLETSVGLLTGDIQVNPHASLLVITTEILRSMLYKNSPLLSDLSCVIFDEVHYMNDSERGVVWEETLILLPPTVQLVLLSATLPNVIELADWLGRTRGQPIWVITTPHRPVPLEHYLLHVPVATGSTYKPILLSAPENQKPFFSINPAASARKACNPTQKAPSKVPSKNNPTAGGGIKRNPSGGSRGYFSPHHIKGVLNFIQRCALLPAILFVFSRKRCEEAIDLLSKMNITLLSKGEQYFVNKFLNQRVLSLLSTKEDEKTLPQVIGTISVLKMGIATHHSGLLPVLKEAIEILFSFGIIKLLVATETFAMGINMPARCVIFGELQKPDGTTGSKGRRLLTPGEYTQMAGRAGRRGLDERGLVFVCHEQQDGGCEDGFKLKCKQLIDGKGQPLQSQFRLTYNTILQLIRRPNIQNYSNQSSENGVANVSDLIRKSFFENATQRSLPTQAASLRQLELELEDICIPICPYGCDEEMMQNIRERVSRARESVSTASFVPGRRVASISEATEFLQPGLILADVGASRSATFPGAIGPGKLSEKAPAKNAANSFLVQVLFFPIAKGNPWRGQLERPIDAGRPSSISIQAVPANELIPVGGNKLIPIENYSSNMKFDSSAYQGLLDAVLAFHLEENGPDFSRASDDQGFLNFGQAFGGSHALPQCPAFSEHWATFHRIHECRHKIDALKWSLSAESLSLLPEYESRLRVLELCGFIQDHAIITLKGRIACEIQTADELLVTELLVGRMWGPTMPAADIVALLSVFVFQEKTSEDYDVHTVPEHLLSHVQEMRAVANRLGSIQREAGLPLSASISNYEKINTGLVAVIHAWASGKPFSEICKMTSTQEGIIVRTVLRLDETCRDIRNAARIMGDSLLQEKMLEASLMIKRDICYLKSLYLD</sequence>
<evidence type="ECO:0000256" key="6">
    <source>
        <dbReference type="SAM" id="MobiDB-lite"/>
    </source>
</evidence>
<dbReference type="InterPro" id="IPR012961">
    <property type="entry name" value="Ski2/MTR4_C"/>
</dbReference>
<keyword evidence="2" id="KW-0547">Nucleotide-binding</keyword>
<evidence type="ECO:0000259" key="7">
    <source>
        <dbReference type="PROSITE" id="PS51192"/>
    </source>
</evidence>
<dbReference type="InterPro" id="IPR048392">
    <property type="entry name" value="MTR4-like_stalk"/>
</dbReference>
<dbReference type="AlphaFoldDB" id="A0A098VW41"/>
<dbReference type="GeneID" id="25259164"/>
<dbReference type="PANTHER" id="PTHR12131:SF1">
    <property type="entry name" value="ATP-DEPENDENT RNA HELICASE SUPV3L1, MITOCHONDRIAL-RELATED"/>
    <property type="match status" value="1"/>
</dbReference>
<dbReference type="GO" id="GO:0070478">
    <property type="term" value="P:nuclear-transcribed mRNA catabolic process, 3'-5' exonucleolytic nonsense-mediated decay"/>
    <property type="evidence" value="ECO:0007669"/>
    <property type="project" value="TreeGrafter"/>
</dbReference>
<keyword evidence="10" id="KW-1185">Reference proteome</keyword>
<protein>
    <submittedName>
        <fullName evidence="9">Uncharacterized protein</fullName>
    </submittedName>
</protein>
<evidence type="ECO:0000313" key="9">
    <source>
        <dbReference type="EMBL" id="KGG51936.1"/>
    </source>
</evidence>
<dbReference type="Gene3D" id="1.10.3380.30">
    <property type="match status" value="1"/>
</dbReference>
<evidence type="ECO:0000256" key="5">
    <source>
        <dbReference type="ARBA" id="ARBA00022840"/>
    </source>
</evidence>
<gene>
    <name evidence="9" type="ORF">DI09_23p110</name>
</gene>
<dbReference type="RefSeq" id="XP_013238363.1">
    <property type="nucleotide sequence ID" value="XM_013382909.1"/>
</dbReference>
<dbReference type="InterPro" id="IPR014001">
    <property type="entry name" value="Helicase_ATP-bd"/>
</dbReference>
<dbReference type="InterPro" id="IPR011545">
    <property type="entry name" value="DEAD/DEAH_box_helicase_dom"/>
</dbReference>
<evidence type="ECO:0000313" key="10">
    <source>
        <dbReference type="Proteomes" id="UP000029725"/>
    </source>
</evidence>
<dbReference type="Pfam" id="PF00271">
    <property type="entry name" value="Helicase_C"/>
    <property type="match status" value="1"/>
</dbReference>
<dbReference type="GO" id="GO:0016787">
    <property type="term" value="F:hydrolase activity"/>
    <property type="evidence" value="ECO:0007669"/>
    <property type="project" value="UniProtKB-KW"/>
</dbReference>
<keyword evidence="3" id="KW-0378">Hydrolase</keyword>
<comment type="similarity">
    <text evidence="1">Belongs to the helicase family. SKI2 subfamily.</text>
</comment>
<evidence type="ECO:0000256" key="1">
    <source>
        <dbReference type="ARBA" id="ARBA00010140"/>
    </source>
</evidence>
<comment type="caution">
    <text evidence="9">The sequence shown here is derived from an EMBL/GenBank/DDBJ whole genome shotgun (WGS) entry which is preliminary data.</text>
</comment>
<dbReference type="InterPro" id="IPR027417">
    <property type="entry name" value="P-loop_NTPase"/>
</dbReference>
<reference evidence="9 10" key="1">
    <citation type="submission" date="2014-04" db="EMBL/GenBank/DDBJ databases">
        <title>A new species of microsporidia sheds light on the evolution of extreme parasitism.</title>
        <authorList>
            <person name="Haag K.L."/>
            <person name="James T.Y."/>
            <person name="Larsson R."/>
            <person name="Schaer T.M."/>
            <person name="Refardt D."/>
            <person name="Pombert J.-F."/>
            <person name="Ebert D."/>
        </authorList>
    </citation>
    <scope>NUCLEOTIDE SEQUENCE [LARGE SCALE GENOMIC DNA]</scope>
    <source>
        <strain evidence="9 10">UGP3</strain>
        <tissue evidence="9">Spores</tissue>
    </source>
</reference>
<dbReference type="PROSITE" id="PS51192">
    <property type="entry name" value="HELICASE_ATP_BIND_1"/>
    <property type="match status" value="1"/>
</dbReference>
<dbReference type="GO" id="GO:0003724">
    <property type="term" value="F:RNA helicase activity"/>
    <property type="evidence" value="ECO:0007669"/>
    <property type="project" value="InterPro"/>
</dbReference>
<evidence type="ECO:0000259" key="8">
    <source>
        <dbReference type="PROSITE" id="PS51194"/>
    </source>
</evidence>
<feature type="region of interest" description="Disordered" evidence="6">
    <location>
        <begin position="503"/>
        <end position="531"/>
    </location>
</feature>
<dbReference type="SMART" id="SM00487">
    <property type="entry name" value="DEXDc"/>
    <property type="match status" value="1"/>
</dbReference>
<dbReference type="InterPro" id="IPR001650">
    <property type="entry name" value="Helicase_C-like"/>
</dbReference>
<dbReference type="CDD" id="cd18795">
    <property type="entry name" value="SF2_C_Ski2"/>
    <property type="match status" value="1"/>
</dbReference>
<dbReference type="PANTHER" id="PTHR12131">
    <property type="entry name" value="ATP-DEPENDENT RNA AND DNA HELICASE"/>
    <property type="match status" value="1"/>
</dbReference>
<dbReference type="GO" id="GO:0055087">
    <property type="term" value="C:Ski complex"/>
    <property type="evidence" value="ECO:0007669"/>
    <property type="project" value="TreeGrafter"/>
</dbReference>
<dbReference type="SMART" id="SM01142">
    <property type="entry name" value="DSHCT"/>
    <property type="match status" value="1"/>
</dbReference>
<keyword evidence="4" id="KW-0347">Helicase</keyword>
<dbReference type="Gene3D" id="3.40.50.300">
    <property type="entry name" value="P-loop containing nucleotide triphosphate hydrolases"/>
    <property type="match status" value="4"/>
</dbReference>
<dbReference type="GO" id="GO:0003723">
    <property type="term" value="F:RNA binding"/>
    <property type="evidence" value="ECO:0007669"/>
    <property type="project" value="InterPro"/>
</dbReference>
<feature type="domain" description="Helicase C-terminal" evidence="8">
    <location>
        <begin position="546"/>
        <end position="753"/>
    </location>
</feature>
<dbReference type="Pfam" id="PF21408">
    <property type="entry name" value="MTR4-like_stalk"/>
    <property type="match status" value="1"/>
</dbReference>
<dbReference type="PIRSF" id="PIRSF005198">
    <property type="entry name" value="Antiviral_helicase_SKI2"/>
    <property type="match status" value="1"/>
</dbReference>
<dbReference type="Proteomes" id="UP000029725">
    <property type="component" value="Unassembled WGS sequence"/>
</dbReference>
<name>A0A098VW41_9MICR</name>
<organism evidence="9 10">
    <name type="scientific">Mitosporidium daphniae</name>
    <dbReference type="NCBI Taxonomy" id="1485682"/>
    <lineage>
        <taxon>Eukaryota</taxon>
        <taxon>Fungi</taxon>
        <taxon>Fungi incertae sedis</taxon>
        <taxon>Microsporidia</taxon>
        <taxon>Mitosporidium</taxon>
    </lineage>
</organism>
<dbReference type="SMART" id="SM00490">
    <property type="entry name" value="HELICc"/>
    <property type="match status" value="1"/>
</dbReference>
<evidence type="ECO:0000256" key="4">
    <source>
        <dbReference type="ARBA" id="ARBA00022806"/>
    </source>
</evidence>
<dbReference type="EMBL" id="JMKJ01000155">
    <property type="protein sequence ID" value="KGG51936.1"/>
    <property type="molecule type" value="Genomic_DNA"/>
</dbReference>
<evidence type="ECO:0000256" key="2">
    <source>
        <dbReference type="ARBA" id="ARBA00022741"/>
    </source>
</evidence>
<dbReference type="OrthoDB" id="64767at2759"/>
<dbReference type="Pfam" id="PF00270">
    <property type="entry name" value="DEAD"/>
    <property type="match status" value="2"/>
</dbReference>
<dbReference type="HOGENOM" id="CLU_002902_1_4_1"/>